<feature type="compositionally biased region" description="Pro residues" evidence="5">
    <location>
        <begin position="74"/>
        <end position="98"/>
    </location>
</feature>
<dbReference type="EMBL" id="GECU01005273">
    <property type="protein sequence ID" value="JAT02434.1"/>
    <property type="molecule type" value="Transcribed_RNA"/>
</dbReference>
<dbReference type="InterPro" id="IPR009003">
    <property type="entry name" value="Peptidase_S1_PA"/>
</dbReference>
<feature type="domain" description="Peptidase S1" evidence="6">
    <location>
        <begin position="139"/>
        <end position="311"/>
    </location>
</feature>
<evidence type="ECO:0000256" key="3">
    <source>
        <dbReference type="ARBA" id="ARBA00023180"/>
    </source>
</evidence>
<sequence>VLVCLCVFWSLGEAQERLDLYDGDICKQAGGKTWTCKPVRSCPKAIQDLRKNKRPQQCRFSSSQPVVCCEPLDSPKPPPSPKPPSVPSPKPPSFPGSPKPGSKSKQKCKEYAEYVYVKTQGFFGNEVKYDTCAIVEPLITKGKDAQSREYPHMALIGYGKRNAIEWLCGGSLISKRFVLSAGHCTDSGSKGLAKWVRLGEYDVSTKSDEKQGLAQSEEYEIIQRINHPYYQGPSVYNDIALYRLSREVEFNEYIRPICLHTEDQSYKDFAIATGWGRIEWGGKGSDVLQKVNLTITEADECIEAFKLAKCP</sequence>
<gene>
    <name evidence="8" type="ORF">g.2523</name>
</gene>
<dbReference type="GO" id="GO:0004252">
    <property type="term" value="F:serine-type endopeptidase activity"/>
    <property type="evidence" value="ECO:0007669"/>
    <property type="project" value="InterPro"/>
</dbReference>
<dbReference type="AlphaFoldDB" id="A0A1B6JU53"/>
<reference evidence="8" key="1">
    <citation type="submission" date="2015-11" db="EMBL/GenBank/DDBJ databases">
        <title>De novo transcriptome assembly of four potential Pierce s Disease insect vectors from Arizona vineyards.</title>
        <authorList>
            <person name="Tassone E.E."/>
        </authorList>
    </citation>
    <scope>NUCLEOTIDE SEQUENCE</scope>
</reference>
<dbReference type="InterPro" id="IPR001314">
    <property type="entry name" value="Peptidase_S1A"/>
</dbReference>
<evidence type="ECO:0000259" key="6">
    <source>
        <dbReference type="PROSITE" id="PS50240"/>
    </source>
</evidence>
<evidence type="ECO:0008006" key="9">
    <source>
        <dbReference type="Google" id="ProtNLM"/>
    </source>
</evidence>
<dbReference type="GO" id="GO:0006508">
    <property type="term" value="P:proteolysis"/>
    <property type="evidence" value="ECO:0007669"/>
    <property type="project" value="InterPro"/>
</dbReference>
<dbReference type="PROSITE" id="PS50240">
    <property type="entry name" value="TRYPSIN_DOM"/>
    <property type="match status" value="1"/>
</dbReference>
<dbReference type="PRINTS" id="PR00722">
    <property type="entry name" value="CHYMOTRYPSIN"/>
</dbReference>
<proteinExistence type="inferred from homology"/>
<keyword evidence="1" id="KW-0732">Signal</keyword>
<evidence type="ECO:0000256" key="1">
    <source>
        <dbReference type="ARBA" id="ARBA00022729"/>
    </source>
</evidence>
<dbReference type="InterPro" id="IPR043504">
    <property type="entry name" value="Peptidase_S1_PA_chymotrypsin"/>
</dbReference>
<keyword evidence="2" id="KW-1015">Disulfide bond</keyword>
<keyword evidence="3" id="KW-0325">Glycoprotein</keyword>
<dbReference type="Gene3D" id="2.40.10.10">
    <property type="entry name" value="Trypsin-like serine proteases"/>
    <property type="match status" value="2"/>
</dbReference>
<feature type="domain" description="Clip" evidence="7">
    <location>
        <begin position="25"/>
        <end position="69"/>
    </location>
</feature>
<dbReference type="PROSITE" id="PS00134">
    <property type="entry name" value="TRYPSIN_HIS"/>
    <property type="match status" value="1"/>
</dbReference>
<organism evidence="8">
    <name type="scientific">Homalodisca liturata</name>
    <dbReference type="NCBI Taxonomy" id="320908"/>
    <lineage>
        <taxon>Eukaryota</taxon>
        <taxon>Metazoa</taxon>
        <taxon>Ecdysozoa</taxon>
        <taxon>Arthropoda</taxon>
        <taxon>Hexapoda</taxon>
        <taxon>Insecta</taxon>
        <taxon>Pterygota</taxon>
        <taxon>Neoptera</taxon>
        <taxon>Paraneoptera</taxon>
        <taxon>Hemiptera</taxon>
        <taxon>Auchenorrhyncha</taxon>
        <taxon>Membracoidea</taxon>
        <taxon>Cicadellidae</taxon>
        <taxon>Cicadellinae</taxon>
        <taxon>Proconiini</taxon>
        <taxon>Homalodisca</taxon>
    </lineage>
</organism>
<protein>
    <recommendedName>
        <fullName evidence="9">Peptidase S1 domain-containing protein</fullName>
    </recommendedName>
</protein>
<accession>A0A1B6JU53</accession>
<dbReference type="PROSITE" id="PS51888">
    <property type="entry name" value="CLIP"/>
    <property type="match status" value="1"/>
</dbReference>
<dbReference type="SUPFAM" id="SSF50494">
    <property type="entry name" value="Trypsin-like serine proteases"/>
    <property type="match status" value="1"/>
</dbReference>
<dbReference type="SMART" id="SM00020">
    <property type="entry name" value="Tryp_SPc"/>
    <property type="match status" value="1"/>
</dbReference>
<dbReference type="PANTHER" id="PTHR24258:SF136">
    <property type="entry name" value="GH06673P-RELATED"/>
    <property type="match status" value="1"/>
</dbReference>
<dbReference type="InterPro" id="IPR018114">
    <property type="entry name" value="TRYPSIN_HIS"/>
</dbReference>
<evidence type="ECO:0000256" key="4">
    <source>
        <dbReference type="ARBA" id="ARBA00024195"/>
    </source>
</evidence>
<evidence type="ECO:0000259" key="7">
    <source>
        <dbReference type="PROSITE" id="PS51888"/>
    </source>
</evidence>
<feature type="region of interest" description="Disordered" evidence="5">
    <location>
        <begin position="69"/>
        <end position="105"/>
    </location>
</feature>
<evidence type="ECO:0000256" key="5">
    <source>
        <dbReference type="SAM" id="MobiDB-lite"/>
    </source>
</evidence>
<dbReference type="FunFam" id="2.40.10.10:FF:000028">
    <property type="entry name" value="Serine protease easter"/>
    <property type="match status" value="1"/>
</dbReference>
<dbReference type="Pfam" id="PF00089">
    <property type="entry name" value="Trypsin"/>
    <property type="match status" value="1"/>
</dbReference>
<dbReference type="InterPro" id="IPR022700">
    <property type="entry name" value="CLIP"/>
</dbReference>
<evidence type="ECO:0000256" key="2">
    <source>
        <dbReference type="ARBA" id="ARBA00023157"/>
    </source>
</evidence>
<dbReference type="PANTHER" id="PTHR24258">
    <property type="entry name" value="SERINE PROTEASE-RELATED"/>
    <property type="match status" value="1"/>
</dbReference>
<dbReference type="InterPro" id="IPR001254">
    <property type="entry name" value="Trypsin_dom"/>
</dbReference>
<name>A0A1B6JU53_9HEMI</name>
<feature type="non-terminal residue" evidence="8">
    <location>
        <position position="1"/>
    </location>
</feature>
<feature type="non-terminal residue" evidence="8">
    <location>
        <position position="311"/>
    </location>
</feature>
<comment type="similarity">
    <text evidence="4">Belongs to the peptidase S1 family. CLIP subfamily.</text>
</comment>
<dbReference type="CDD" id="cd00190">
    <property type="entry name" value="Tryp_SPc"/>
    <property type="match status" value="1"/>
</dbReference>
<evidence type="ECO:0000313" key="8">
    <source>
        <dbReference type="EMBL" id="JAT02434.1"/>
    </source>
</evidence>